<dbReference type="EMBL" id="LR134142">
    <property type="protein sequence ID" value="VEA03382.1"/>
    <property type="molecule type" value="Genomic_DNA"/>
</dbReference>
<dbReference type="AlphaFoldDB" id="A0A3S4IQX3"/>
<gene>
    <name evidence="1" type="ORF">NCTC7406_00836</name>
</gene>
<evidence type="ECO:0000313" key="2">
    <source>
        <dbReference type="Proteomes" id="UP000276345"/>
    </source>
</evidence>
<organism evidence="1 2">
    <name type="scientific">Salmonella enterica subsp. enterica serovar Sanjuan</name>
    <dbReference type="NCBI Taxonomy" id="1160765"/>
    <lineage>
        <taxon>Bacteria</taxon>
        <taxon>Pseudomonadati</taxon>
        <taxon>Pseudomonadota</taxon>
        <taxon>Gammaproteobacteria</taxon>
        <taxon>Enterobacterales</taxon>
        <taxon>Enterobacteriaceae</taxon>
        <taxon>Salmonella</taxon>
    </lineage>
</organism>
<protein>
    <submittedName>
        <fullName evidence="1">Uncharacterized protein</fullName>
    </submittedName>
</protein>
<name>A0A3S4IQX3_SALET</name>
<sequence>MPEASTTASGAMNPHYRGCGDGGGVGRLCALALRFHIVAQVSFHDARDVLEFDILLDNRQRYRVEYL</sequence>
<dbReference type="Proteomes" id="UP000276345">
    <property type="component" value="Chromosome"/>
</dbReference>
<reference evidence="1 2" key="1">
    <citation type="submission" date="2018-12" db="EMBL/GenBank/DDBJ databases">
        <authorList>
            <consortium name="Pathogen Informatics"/>
        </authorList>
    </citation>
    <scope>NUCLEOTIDE SEQUENCE [LARGE SCALE GENOMIC DNA]</scope>
    <source>
        <strain evidence="1 2">NCTC7406</strain>
    </source>
</reference>
<accession>A0A3S4IQX3</accession>
<proteinExistence type="predicted"/>
<evidence type="ECO:0000313" key="1">
    <source>
        <dbReference type="EMBL" id="VEA03382.1"/>
    </source>
</evidence>